<accession>A0AA38C705</accession>
<evidence type="ECO:0000313" key="2">
    <source>
        <dbReference type="Proteomes" id="UP000824469"/>
    </source>
</evidence>
<feature type="non-terminal residue" evidence="1">
    <location>
        <position position="67"/>
    </location>
</feature>
<gene>
    <name evidence="1" type="ORF">KI387_038835</name>
</gene>
<proteinExistence type="predicted"/>
<dbReference type="EMBL" id="JAHRHJ020000011">
    <property type="protein sequence ID" value="KAH9295247.1"/>
    <property type="molecule type" value="Genomic_DNA"/>
</dbReference>
<dbReference type="Proteomes" id="UP000824469">
    <property type="component" value="Unassembled WGS sequence"/>
</dbReference>
<evidence type="ECO:0000313" key="1">
    <source>
        <dbReference type="EMBL" id="KAH9295247.1"/>
    </source>
</evidence>
<organism evidence="1 2">
    <name type="scientific">Taxus chinensis</name>
    <name type="common">Chinese yew</name>
    <name type="synonym">Taxus wallichiana var. chinensis</name>
    <dbReference type="NCBI Taxonomy" id="29808"/>
    <lineage>
        <taxon>Eukaryota</taxon>
        <taxon>Viridiplantae</taxon>
        <taxon>Streptophyta</taxon>
        <taxon>Embryophyta</taxon>
        <taxon>Tracheophyta</taxon>
        <taxon>Spermatophyta</taxon>
        <taxon>Pinopsida</taxon>
        <taxon>Pinidae</taxon>
        <taxon>Conifers II</taxon>
        <taxon>Cupressales</taxon>
        <taxon>Taxaceae</taxon>
        <taxon>Taxus</taxon>
    </lineage>
</organism>
<reference evidence="1 2" key="1">
    <citation type="journal article" date="2021" name="Nat. Plants">
        <title>The Taxus genome provides insights into paclitaxel biosynthesis.</title>
        <authorList>
            <person name="Xiong X."/>
            <person name="Gou J."/>
            <person name="Liao Q."/>
            <person name="Li Y."/>
            <person name="Zhou Q."/>
            <person name="Bi G."/>
            <person name="Li C."/>
            <person name="Du R."/>
            <person name="Wang X."/>
            <person name="Sun T."/>
            <person name="Guo L."/>
            <person name="Liang H."/>
            <person name="Lu P."/>
            <person name="Wu Y."/>
            <person name="Zhang Z."/>
            <person name="Ro D.K."/>
            <person name="Shang Y."/>
            <person name="Huang S."/>
            <person name="Yan J."/>
        </authorList>
    </citation>
    <scope>NUCLEOTIDE SEQUENCE [LARGE SCALE GENOMIC DNA]</scope>
    <source>
        <strain evidence="1">Ta-2019</strain>
    </source>
</reference>
<sequence>PTFDGWNDLINIGNASSFLKLNLFREVCAFVCGYEIPMYMFKVVAGKVEEVKVTGMLFDNIVSSTRA</sequence>
<comment type="caution">
    <text evidence="1">The sequence shown here is derived from an EMBL/GenBank/DDBJ whole genome shotgun (WGS) entry which is preliminary data.</text>
</comment>
<dbReference type="AlphaFoldDB" id="A0AA38C705"/>
<feature type="non-terminal residue" evidence="1">
    <location>
        <position position="1"/>
    </location>
</feature>
<name>A0AA38C705_TAXCH</name>
<keyword evidence="2" id="KW-1185">Reference proteome</keyword>
<protein>
    <submittedName>
        <fullName evidence="1">Uncharacterized protein</fullName>
    </submittedName>
</protein>